<feature type="non-terminal residue" evidence="2">
    <location>
        <position position="322"/>
    </location>
</feature>
<feature type="compositionally biased region" description="Basic and acidic residues" evidence="1">
    <location>
        <begin position="285"/>
        <end position="322"/>
    </location>
</feature>
<dbReference type="Proteomes" id="UP000663887">
    <property type="component" value="Unassembled WGS sequence"/>
</dbReference>
<sequence>YMRPRGETRPFRKHSTPEKDPQEVEDLLLRSYEYTRCTKRVNKTPVTYDYTYSINTKEGPAGGGSGNYSIYFGPRKNLPVTDVPKEVENKGVEFYSKHPTAYEDDTKKRTPSVVNVTLSDKATLEDDDIYVDINPSIKPKIIEYIDLEREYPSREGSVDNEETRLKDREEDYRERTPSNTEIYHLRDDSHERDQNTSHNYSGSVHVSEKDERKESISALSSIEQQYENTIKALDTASDLKPEDKSYLNIRKEYLDKVRLSSAQKSSETKEHESSSSDTMEQYQDTVRKFSKEVLRTTSEDRYNVSSEVKRSDFDSTAHDVTR</sequence>
<reference evidence="2" key="1">
    <citation type="submission" date="2021-02" db="EMBL/GenBank/DDBJ databases">
        <authorList>
            <person name="Nowell W R."/>
        </authorList>
    </citation>
    <scope>NUCLEOTIDE SEQUENCE</scope>
</reference>
<accession>A0A816YAG4</accession>
<feature type="compositionally biased region" description="Basic and acidic residues" evidence="1">
    <location>
        <begin position="153"/>
        <end position="176"/>
    </location>
</feature>
<evidence type="ECO:0000256" key="1">
    <source>
        <dbReference type="SAM" id="MobiDB-lite"/>
    </source>
</evidence>
<protein>
    <submittedName>
        <fullName evidence="2">Uncharacterized protein</fullName>
    </submittedName>
</protein>
<feature type="region of interest" description="Disordered" evidence="1">
    <location>
        <begin position="153"/>
        <end position="218"/>
    </location>
</feature>
<feature type="non-terminal residue" evidence="2">
    <location>
        <position position="1"/>
    </location>
</feature>
<feature type="compositionally biased region" description="Basic and acidic residues" evidence="1">
    <location>
        <begin position="183"/>
        <end position="195"/>
    </location>
</feature>
<name>A0A816YAG4_9BILA</name>
<feature type="compositionally biased region" description="Basic and acidic residues" evidence="1">
    <location>
        <begin position="1"/>
        <end position="22"/>
    </location>
</feature>
<evidence type="ECO:0000313" key="2">
    <source>
        <dbReference type="EMBL" id="CAF2156363.1"/>
    </source>
</evidence>
<gene>
    <name evidence="2" type="ORF">XDN619_LOCUS29686</name>
</gene>
<proteinExistence type="predicted"/>
<evidence type="ECO:0000313" key="3">
    <source>
        <dbReference type="Proteomes" id="UP000663887"/>
    </source>
</evidence>
<dbReference type="AlphaFoldDB" id="A0A816YAG4"/>
<feature type="region of interest" description="Disordered" evidence="1">
    <location>
        <begin position="259"/>
        <end position="322"/>
    </location>
</feature>
<organism evidence="2 3">
    <name type="scientific">Rotaria magnacalcarata</name>
    <dbReference type="NCBI Taxonomy" id="392030"/>
    <lineage>
        <taxon>Eukaryota</taxon>
        <taxon>Metazoa</taxon>
        <taxon>Spiralia</taxon>
        <taxon>Gnathifera</taxon>
        <taxon>Rotifera</taxon>
        <taxon>Eurotatoria</taxon>
        <taxon>Bdelloidea</taxon>
        <taxon>Philodinida</taxon>
        <taxon>Philodinidae</taxon>
        <taxon>Rotaria</taxon>
    </lineage>
</organism>
<feature type="region of interest" description="Disordered" evidence="1">
    <location>
        <begin position="1"/>
        <end position="23"/>
    </location>
</feature>
<feature type="compositionally biased region" description="Basic and acidic residues" evidence="1">
    <location>
        <begin position="206"/>
        <end position="215"/>
    </location>
</feature>
<comment type="caution">
    <text evidence="2">The sequence shown here is derived from an EMBL/GenBank/DDBJ whole genome shotgun (WGS) entry which is preliminary data.</text>
</comment>
<dbReference type="EMBL" id="CAJNRG010014535">
    <property type="protein sequence ID" value="CAF2156363.1"/>
    <property type="molecule type" value="Genomic_DNA"/>
</dbReference>